<dbReference type="AlphaFoldDB" id="A0A7Y0HRY2"/>
<dbReference type="EMBL" id="JAAIII010000001">
    <property type="protein sequence ID" value="NMM92988.1"/>
    <property type="molecule type" value="Genomic_DNA"/>
</dbReference>
<gene>
    <name evidence="1" type="ORF">G1C95_0173</name>
</gene>
<keyword evidence="1" id="KW-0418">Kinase</keyword>
<keyword evidence="1" id="KW-0808">Transferase</keyword>
<dbReference type="Proteomes" id="UP000532194">
    <property type="component" value="Unassembled WGS sequence"/>
</dbReference>
<proteinExistence type="predicted"/>
<evidence type="ECO:0000313" key="2">
    <source>
        <dbReference type="Proteomes" id="UP000532194"/>
    </source>
</evidence>
<protein>
    <submittedName>
        <fullName evidence="1">Phosphoribulokinase</fullName>
    </submittedName>
</protein>
<name>A0A7Y0HRY2_9BIFI</name>
<keyword evidence="2" id="KW-1185">Reference proteome</keyword>
<accession>A0A7Y0HRY2</accession>
<dbReference type="PANTHER" id="PTHR10285">
    <property type="entry name" value="URIDINE KINASE"/>
    <property type="match status" value="1"/>
</dbReference>
<reference evidence="1 2" key="1">
    <citation type="submission" date="2020-02" db="EMBL/GenBank/DDBJ databases">
        <title>Characterization of phylogenetic diversity of novel bifidobacterial species isolated in Czech ZOOs.</title>
        <authorList>
            <person name="Lugli G.A."/>
            <person name="Vera N.B."/>
            <person name="Ventura M."/>
        </authorList>
    </citation>
    <scope>NUCLEOTIDE SEQUENCE [LARGE SCALE GENOMIC DNA]</scope>
    <source>
        <strain evidence="1 2">DSM 109957</strain>
    </source>
</reference>
<dbReference type="SUPFAM" id="SSF52540">
    <property type="entry name" value="P-loop containing nucleoside triphosphate hydrolases"/>
    <property type="match status" value="1"/>
</dbReference>
<dbReference type="GO" id="GO:0016301">
    <property type="term" value="F:kinase activity"/>
    <property type="evidence" value="ECO:0007669"/>
    <property type="project" value="UniProtKB-KW"/>
</dbReference>
<comment type="caution">
    <text evidence="1">The sequence shown here is derived from an EMBL/GenBank/DDBJ whole genome shotgun (WGS) entry which is preliminary data.</text>
</comment>
<dbReference type="InterPro" id="IPR027417">
    <property type="entry name" value="P-loop_NTPase"/>
</dbReference>
<sequence length="178" mass="20218">MIIGIDGRCAAGKTTLAATLAQKVGAQIVHMDDFFLRPEQRTDQRLAEPGGNVDRERVESQVLKPLHDGRTTSYQPWNCRALCFEPAIELDPHAPLTIVEGSYALHPELRGYYDLTMFVDVDPAEQRRRLEARNAALLRRFLDEWIPMEERYFTSTDTRRFADITLSLNGEPSGEPTN</sequence>
<dbReference type="RefSeq" id="WP_169171054.1">
    <property type="nucleotide sequence ID" value="NZ_JAAIII010000001.1"/>
</dbReference>
<evidence type="ECO:0000313" key="1">
    <source>
        <dbReference type="EMBL" id="NMM92988.1"/>
    </source>
</evidence>
<dbReference type="Gene3D" id="3.40.50.300">
    <property type="entry name" value="P-loop containing nucleotide triphosphate hydrolases"/>
    <property type="match status" value="1"/>
</dbReference>
<organism evidence="1 2">
    <name type="scientific">Bifidobacterium oedipodis</name>
    <dbReference type="NCBI Taxonomy" id="2675322"/>
    <lineage>
        <taxon>Bacteria</taxon>
        <taxon>Bacillati</taxon>
        <taxon>Actinomycetota</taxon>
        <taxon>Actinomycetes</taxon>
        <taxon>Bifidobacteriales</taxon>
        <taxon>Bifidobacteriaceae</taxon>
        <taxon>Bifidobacterium</taxon>
    </lineage>
</organism>